<dbReference type="InterPro" id="IPR016181">
    <property type="entry name" value="Acyl_CoA_acyltransferase"/>
</dbReference>
<reference evidence="2 3" key="1">
    <citation type="submission" date="2015-02" db="EMBL/GenBank/DDBJ databases">
        <title>Pseudomonas helleri sp. nov. and Pseudomonas weihenstephanensis sp. nov., isolated from raw cows milk.</title>
        <authorList>
            <person name="von Neubeck M."/>
            <person name="Huptas C."/>
            <person name="Wenning M."/>
            <person name="Scherer S."/>
        </authorList>
    </citation>
    <scope>NUCLEOTIDE SEQUENCE [LARGE SCALE GENOMIC DNA]</scope>
    <source>
        <strain evidence="2 3">DSM 17149</strain>
    </source>
</reference>
<dbReference type="InterPro" id="IPR000182">
    <property type="entry name" value="GNAT_dom"/>
</dbReference>
<organism evidence="2 3">
    <name type="scientific">Pseudomonas libanensis</name>
    <dbReference type="NCBI Taxonomy" id="75588"/>
    <lineage>
        <taxon>Bacteria</taxon>
        <taxon>Pseudomonadati</taxon>
        <taxon>Pseudomonadota</taxon>
        <taxon>Gammaproteobacteria</taxon>
        <taxon>Pseudomonadales</taxon>
        <taxon>Pseudomonadaceae</taxon>
        <taxon>Pseudomonas</taxon>
    </lineage>
</organism>
<gene>
    <name evidence="2" type="ORF">TU73_18325</name>
</gene>
<proteinExistence type="predicted"/>
<dbReference type="GO" id="GO:0016747">
    <property type="term" value="F:acyltransferase activity, transferring groups other than amino-acyl groups"/>
    <property type="evidence" value="ECO:0007669"/>
    <property type="project" value="InterPro"/>
</dbReference>
<name>A0A0R2Y6A2_9PSED</name>
<protein>
    <recommendedName>
        <fullName evidence="1">N-acetyltransferase domain-containing protein</fullName>
    </recommendedName>
</protein>
<dbReference type="RefSeq" id="WP_057013394.1">
    <property type="nucleotide sequence ID" value="NZ_JYLH01000011.1"/>
</dbReference>
<dbReference type="PATRIC" id="fig|75588.4.peg.418"/>
<comment type="caution">
    <text evidence="2">The sequence shown here is derived from an EMBL/GenBank/DDBJ whole genome shotgun (WGS) entry which is preliminary data.</text>
</comment>
<dbReference type="Proteomes" id="UP000051446">
    <property type="component" value="Unassembled WGS sequence"/>
</dbReference>
<dbReference type="PROSITE" id="PS51186">
    <property type="entry name" value="GNAT"/>
    <property type="match status" value="1"/>
</dbReference>
<evidence type="ECO:0000313" key="2">
    <source>
        <dbReference type="EMBL" id="KRP43943.1"/>
    </source>
</evidence>
<dbReference type="EMBL" id="JYLH01000011">
    <property type="protein sequence ID" value="KRP43943.1"/>
    <property type="molecule type" value="Genomic_DNA"/>
</dbReference>
<dbReference type="PANTHER" id="PTHR43415:SF3">
    <property type="entry name" value="GNAT-FAMILY ACETYLTRANSFERASE"/>
    <property type="match status" value="1"/>
</dbReference>
<dbReference type="Gene3D" id="3.40.630.30">
    <property type="match status" value="1"/>
</dbReference>
<dbReference type="SUPFAM" id="SSF55729">
    <property type="entry name" value="Acyl-CoA N-acyltransferases (Nat)"/>
    <property type="match status" value="1"/>
</dbReference>
<dbReference type="Pfam" id="PF00583">
    <property type="entry name" value="Acetyltransf_1"/>
    <property type="match status" value="1"/>
</dbReference>
<evidence type="ECO:0000313" key="3">
    <source>
        <dbReference type="Proteomes" id="UP000051446"/>
    </source>
</evidence>
<feature type="domain" description="N-acetyltransferase" evidence="1">
    <location>
        <begin position="2"/>
        <end position="149"/>
    </location>
</feature>
<evidence type="ECO:0000259" key="1">
    <source>
        <dbReference type="PROSITE" id="PS51186"/>
    </source>
</evidence>
<dbReference type="PANTHER" id="PTHR43415">
    <property type="entry name" value="SPERMIDINE N(1)-ACETYLTRANSFERASE"/>
    <property type="match status" value="1"/>
</dbReference>
<accession>A0A0R2Y6A2</accession>
<dbReference type="AlphaFoldDB" id="A0A0R2Y6A2"/>
<sequence length="154" mass="17391">MIKLVAYNEEYLALSGKWLRDPEIKELTQTPSFTDEQQIGFFNSLVDRDDYRIFGLEYFGRKVGAAGLKNIIDQRAEYWGYLGEKELWGKGLGQSIITEIFAFALSIGVSSVFLKVSPNNIRAIKLYQKVGFEMAGHLDGLCVMEINIGNKPDV</sequence>